<sequence>MDSQLALGLLSTLAFATVTGVNITIFDCKTPKAIDLLDTELPLLCQEQVAEEPNEH</sequence>
<dbReference type="AlphaFoldDB" id="E9GT54"/>
<evidence type="ECO:0000313" key="1">
    <source>
        <dbReference type="EMBL" id="EFX77308.1"/>
    </source>
</evidence>
<reference evidence="1 2" key="1">
    <citation type="journal article" date="2011" name="Science">
        <title>The ecoresponsive genome of Daphnia pulex.</title>
        <authorList>
            <person name="Colbourne J.K."/>
            <person name="Pfrender M.E."/>
            <person name="Gilbert D."/>
            <person name="Thomas W.K."/>
            <person name="Tucker A."/>
            <person name="Oakley T.H."/>
            <person name="Tokishita S."/>
            <person name="Aerts A."/>
            <person name="Arnold G.J."/>
            <person name="Basu M.K."/>
            <person name="Bauer D.J."/>
            <person name="Caceres C.E."/>
            <person name="Carmel L."/>
            <person name="Casola C."/>
            <person name="Choi J.H."/>
            <person name="Detter J.C."/>
            <person name="Dong Q."/>
            <person name="Dusheyko S."/>
            <person name="Eads B.D."/>
            <person name="Frohlich T."/>
            <person name="Geiler-Samerotte K.A."/>
            <person name="Gerlach D."/>
            <person name="Hatcher P."/>
            <person name="Jogdeo S."/>
            <person name="Krijgsveld J."/>
            <person name="Kriventseva E.V."/>
            <person name="Kultz D."/>
            <person name="Laforsch C."/>
            <person name="Lindquist E."/>
            <person name="Lopez J."/>
            <person name="Manak J.R."/>
            <person name="Muller J."/>
            <person name="Pangilinan J."/>
            <person name="Patwardhan R.P."/>
            <person name="Pitluck S."/>
            <person name="Pritham E.J."/>
            <person name="Rechtsteiner A."/>
            <person name="Rho M."/>
            <person name="Rogozin I.B."/>
            <person name="Sakarya O."/>
            <person name="Salamov A."/>
            <person name="Schaack S."/>
            <person name="Shapiro H."/>
            <person name="Shiga Y."/>
            <person name="Skalitzky C."/>
            <person name="Smith Z."/>
            <person name="Souvorov A."/>
            <person name="Sung W."/>
            <person name="Tang Z."/>
            <person name="Tsuchiya D."/>
            <person name="Tu H."/>
            <person name="Vos H."/>
            <person name="Wang M."/>
            <person name="Wolf Y.I."/>
            <person name="Yamagata H."/>
            <person name="Yamada T."/>
            <person name="Ye Y."/>
            <person name="Shaw J.R."/>
            <person name="Andrews J."/>
            <person name="Crease T.J."/>
            <person name="Tang H."/>
            <person name="Lucas S.M."/>
            <person name="Robertson H.M."/>
            <person name="Bork P."/>
            <person name="Koonin E.V."/>
            <person name="Zdobnov E.M."/>
            <person name="Grigoriev I.V."/>
            <person name="Lynch M."/>
            <person name="Boore J.L."/>
        </authorList>
    </citation>
    <scope>NUCLEOTIDE SEQUENCE [LARGE SCALE GENOMIC DNA]</scope>
</reference>
<accession>E9GT54</accession>
<dbReference type="EMBL" id="GL732563">
    <property type="protein sequence ID" value="EFX77308.1"/>
    <property type="molecule type" value="Genomic_DNA"/>
</dbReference>
<dbReference type="HOGENOM" id="CLU_3016312_0_0_1"/>
<dbReference type="Proteomes" id="UP000000305">
    <property type="component" value="Unassembled WGS sequence"/>
</dbReference>
<keyword evidence="2" id="KW-1185">Reference proteome</keyword>
<organism evidence="1 2">
    <name type="scientific">Daphnia pulex</name>
    <name type="common">Water flea</name>
    <dbReference type="NCBI Taxonomy" id="6669"/>
    <lineage>
        <taxon>Eukaryota</taxon>
        <taxon>Metazoa</taxon>
        <taxon>Ecdysozoa</taxon>
        <taxon>Arthropoda</taxon>
        <taxon>Crustacea</taxon>
        <taxon>Branchiopoda</taxon>
        <taxon>Diplostraca</taxon>
        <taxon>Cladocera</taxon>
        <taxon>Anomopoda</taxon>
        <taxon>Daphniidae</taxon>
        <taxon>Daphnia</taxon>
    </lineage>
</organism>
<dbReference type="InParanoid" id="E9GT54"/>
<protein>
    <submittedName>
        <fullName evidence="1">Uncharacterized protein</fullName>
    </submittedName>
</protein>
<name>E9GT54_DAPPU</name>
<dbReference type="KEGG" id="dpx:DAPPUDRAFT_247931"/>
<proteinExistence type="predicted"/>
<evidence type="ECO:0000313" key="2">
    <source>
        <dbReference type="Proteomes" id="UP000000305"/>
    </source>
</evidence>
<gene>
    <name evidence="1" type="ORF">DAPPUDRAFT_247931</name>
</gene>